<feature type="transmembrane region" description="Helical" evidence="4">
    <location>
        <begin position="138"/>
        <end position="171"/>
    </location>
</feature>
<evidence type="ECO:0000259" key="5">
    <source>
        <dbReference type="PROSITE" id="PS50109"/>
    </source>
</evidence>
<dbReference type="EC" id="2.7.13.3" evidence="2"/>
<dbReference type="InterPro" id="IPR003594">
    <property type="entry name" value="HATPase_dom"/>
</dbReference>
<dbReference type="Proteomes" id="UP000316426">
    <property type="component" value="Chromosome"/>
</dbReference>
<dbReference type="KEGG" id="bmei:Spa11_42770"/>
<dbReference type="InterPro" id="IPR003661">
    <property type="entry name" value="HisK_dim/P_dom"/>
</dbReference>
<evidence type="ECO:0000256" key="4">
    <source>
        <dbReference type="SAM" id="Phobius"/>
    </source>
</evidence>
<evidence type="ECO:0000256" key="3">
    <source>
        <dbReference type="ARBA" id="ARBA00022553"/>
    </source>
</evidence>
<dbReference type="PANTHER" id="PTHR43065:SF42">
    <property type="entry name" value="TWO-COMPONENT SENSOR PPRA"/>
    <property type="match status" value="1"/>
</dbReference>
<dbReference type="SUPFAM" id="SSF55874">
    <property type="entry name" value="ATPase domain of HSP90 chaperone/DNA topoisomerase II/histidine kinase"/>
    <property type="match status" value="1"/>
</dbReference>
<dbReference type="PANTHER" id="PTHR43065">
    <property type="entry name" value="SENSOR HISTIDINE KINASE"/>
    <property type="match status" value="1"/>
</dbReference>
<dbReference type="GO" id="GO:0000155">
    <property type="term" value="F:phosphorelay sensor kinase activity"/>
    <property type="evidence" value="ECO:0007669"/>
    <property type="project" value="InterPro"/>
</dbReference>
<dbReference type="SMART" id="SM00388">
    <property type="entry name" value="HisKA"/>
    <property type="match status" value="1"/>
</dbReference>
<feature type="transmembrane region" description="Helical" evidence="4">
    <location>
        <begin position="50"/>
        <end position="68"/>
    </location>
</feature>
<dbReference type="InterPro" id="IPR004358">
    <property type="entry name" value="Sig_transdc_His_kin-like_C"/>
</dbReference>
<dbReference type="EMBL" id="CP036349">
    <property type="protein sequence ID" value="QDV76053.1"/>
    <property type="molecule type" value="Genomic_DNA"/>
</dbReference>
<dbReference type="PROSITE" id="PS50109">
    <property type="entry name" value="HIS_KIN"/>
    <property type="match status" value="1"/>
</dbReference>
<evidence type="ECO:0000256" key="1">
    <source>
        <dbReference type="ARBA" id="ARBA00000085"/>
    </source>
</evidence>
<keyword evidence="3" id="KW-0597">Phosphoprotein</keyword>
<accession>A0A518KE38</accession>
<proteinExistence type="predicted"/>
<feature type="transmembrane region" description="Helical" evidence="4">
    <location>
        <begin position="105"/>
        <end position="126"/>
    </location>
</feature>
<dbReference type="SUPFAM" id="SSF47384">
    <property type="entry name" value="Homodimeric domain of signal transducing histidine kinase"/>
    <property type="match status" value="1"/>
</dbReference>
<gene>
    <name evidence="6" type="primary">regB</name>
    <name evidence="6" type="ORF">Spa11_42770</name>
</gene>
<dbReference type="PRINTS" id="PR00344">
    <property type="entry name" value="BCTRLSENSOR"/>
</dbReference>
<dbReference type="Gene3D" id="3.30.565.10">
    <property type="entry name" value="Histidine kinase-like ATPase, C-terminal domain"/>
    <property type="match status" value="1"/>
</dbReference>
<dbReference type="Gene3D" id="1.10.287.130">
    <property type="match status" value="1"/>
</dbReference>
<keyword evidence="7" id="KW-1185">Reference proteome</keyword>
<keyword evidence="4" id="KW-1133">Transmembrane helix</keyword>
<evidence type="ECO:0000313" key="6">
    <source>
        <dbReference type="EMBL" id="QDV76053.1"/>
    </source>
</evidence>
<evidence type="ECO:0000313" key="7">
    <source>
        <dbReference type="Proteomes" id="UP000316426"/>
    </source>
</evidence>
<dbReference type="AlphaFoldDB" id="A0A518KE38"/>
<keyword evidence="4" id="KW-0812">Transmembrane</keyword>
<dbReference type="RefSeq" id="WP_145116415.1">
    <property type="nucleotide sequence ID" value="NZ_CP036349.1"/>
</dbReference>
<dbReference type="Pfam" id="PF02518">
    <property type="entry name" value="HATPase_c"/>
    <property type="match status" value="1"/>
</dbReference>
<dbReference type="InterPro" id="IPR036097">
    <property type="entry name" value="HisK_dim/P_sf"/>
</dbReference>
<keyword evidence="4" id="KW-0472">Membrane</keyword>
<dbReference type="InterPro" id="IPR005467">
    <property type="entry name" value="His_kinase_dom"/>
</dbReference>
<feature type="transmembrane region" description="Helical" evidence="4">
    <location>
        <begin position="75"/>
        <end position="93"/>
    </location>
</feature>
<organism evidence="6 7">
    <name type="scientific">Botrimarina mediterranea</name>
    <dbReference type="NCBI Taxonomy" id="2528022"/>
    <lineage>
        <taxon>Bacteria</taxon>
        <taxon>Pseudomonadati</taxon>
        <taxon>Planctomycetota</taxon>
        <taxon>Planctomycetia</taxon>
        <taxon>Pirellulales</taxon>
        <taxon>Lacipirellulaceae</taxon>
        <taxon>Botrimarina</taxon>
    </lineage>
</organism>
<comment type="catalytic activity">
    <reaction evidence="1">
        <text>ATP + protein L-histidine = ADP + protein N-phospho-L-histidine.</text>
        <dbReference type="EC" id="2.7.13.3"/>
    </reaction>
</comment>
<dbReference type="InterPro" id="IPR036890">
    <property type="entry name" value="HATPase_C_sf"/>
</dbReference>
<keyword evidence="6" id="KW-0808">Transferase</keyword>
<evidence type="ECO:0000256" key="2">
    <source>
        <dbReference type="ARBA" id="ARBA00012438"/>
    </source>
</evidence>
<feature type="transmembrane region" description="Helical" evidence="4">
    <location>
        <begin position="200"/>
        <end position="219"/>
    </location>
</feature>
<sequence>MDTVIGVWRRLPQAEQAAATISYVTDTTTTSGGSRRLAINAEWFGRLRSVAAIGQLVTIAFVAGPLGVDAPVLPLVLLVGVTLVSSALFWWWQASHVTPPSRTEWHTVLGGLMLLDLAVLTAMLALTGGPTNPFMFFYFVNLALSGVVLTAGWAWALSVLAILAFAVLSITHHPIDVLRDPWRLESLETLRAQGVADTPIAIIGAWLAFATSSVVIVYFTTRLTSELRASDRARRRVEKEMARAEKLEALGTLAAGAAHELASPLSTIAVAVSEAHRELVQQGVEGPVVEDLELVRREVTRCRSILDRMATRSGQPAAGLPERLTAEELIGDVLDELAAAGRVDVEWKNAAADAELYVPAVALAQAIRAVVKNGLDATDTVDPTGRVTVRGDHLANKLRLEIADRGPGMPAAVIARAGEPFFTTKAAGSGMGLGLFLARSVIERLGGSLRLESPKAGGALVTIVLPLADA</sequence>
<keyword evidence="6" id="KW-0418">Kinase</keyword>
<dbReference type="SMART" id="SM00387">
    <property type="entry name" value="HATPase_c"/>
    <property type="match status" value="1"/>
</dbReference>
<feature type="domain" description="Histidine kinase" evidence="5">
    <location>
        <begin position="256"/>
        <end position="469"/>
    </location>
</feature>
<protein>
    <recommendedName>
        <fullName evidence="2">histidine kinase</fullName>
        <ecNumber evidence="2">2.7.13.3</ecNumber>
    </recommendedName>
</protein>
<name>A0A518KE38_9BACT</name>
<reference evidence="6 7" key="1">
    <citation type="submission" date="2019-02" db="EMBL/GenBank/DDBJ databases">
        <title>Deep-cultivation of Planctomycetes and their phenomic and genomic characterization uncovers novel biology.</title>
        <authorList>
            <person name="Wiegand S."/>
            <person name="Jogler M."/>
            <person name="Boedeker C."/>
            <person name="Pinto D."/>
            <person name="Vollmers J."/>
            <person name="Rivas-Marin E."/>
            <person name="Kohn T."/>
            <person name="Peeters S.H."/>
            <person name="Heuer A."/>
            <person name="Rast P."/>
            <person name="Oberbeckmann S."/>
            <person name="Bunk B."/>
            <person name="Jeske O."/>
            <person name="Meyerdierks A."/>
            <person name="Storesund J.E."/>
            <person name="Kallscheuer N."/>
            <person name="Luecker S."/>
            <person name="Lage O.M."/>
            <person name="Pohl T."/>
            <person name="Merkel B.J."/>
            <person name="Hornburger P."/>
            <person name="Mueller R.-W."/>
            <person name="Bruemmer F."/>
            <person name="Labrenz M."/>
            <person name="Spormann A.M."/>
            <person name="Op den Camp H."/>
            <person name="Overmann J."/>
            <person name="Amann R."/>
            <person name="Jetten M.S.M."/>
            <person name="Mascher T."/>
            <person name="Medema M.H."/>
            <person name="Devos D.P."/>
            <person name="Kaster A.-K."/>
            <person name="Ovreas L."/>
            <person name="Rohde M."/>
            <person name="Galperin M.Y."/>
            <person name="Jogler C."/>
        </authorList>
    </citation>
    <scope>NUCLEOTIDE SEQUENCE [LARGE SCALE GENOMIC DNA]</scope>
    <source>
        <strain evidence="6 7">Spa11</strain>
    </source>
</reference>